<dbReference type="RefSeq" id="WP_230550373.1">
    <property type="nucleotide sequence ID" value="NZ_JAJISD010000003.1"/>
</dbReference>
<gene>
    <name evidence="2" type="ORF">LJ725_09300</name>
</gene>
<accession>A0ABS8KTS8</accession>
<reference evidence="2 3" key="1">
    <citation type="submission" date="2021-11" db="EMBL/GenBank/DDBJ databases">
        <authorList>
            <person name="Lee D.-H."/>
            <person name="Kim S.-B."/>
        </authorList>
    </citation>
    <scope>NUCLEOTIDE SEQUENCE [LARGE SCALE GENOMIC DNA]</scope>
    <source>
        <strain evidence="2 3">KCTC 52223</strain>
    </source>
</reference>
<organism evidence="2 3">
    <name type="scientific">Reyranella aquatilis</name>
    <dbReference type="NCBI Taxonomy" id="2035356"/>
    <lineage>
        <taxon>Bacteria</taxon>
        <taxon>Pseudomonadati</taxon>
        <taxon>Pseudomonadota</taxon>
        <taxon>Alphaproteobacteria</taxon>
        <taxon>Hyphomicrobiales</taxon>
        <taxon>Reyranellaceae</taxon>
        <taxon>Reyranella</taxon>
    </lineage>
</organism>
<keyword evidence="3" id="KW-1185">Reference proteome</keyword>
<name>A0ABS8KTS8_9HYPH</name>
<proteinExistence type="predicted"/>
<protein>
    <submittedName>
        <fullName evidence="2">GIY-YIG nuclease family protein</fullName>
    </submittedName>
</protein>
<evidence type="ECO:0000313" key="2">
    <source>
        <dbReference type="EMBL" id="MCC8429162.1"/>
    </source>
</evidence>
<dbReference type="EMBL" id="JAJISD010000003">
    <property type="protein sequence ID" value="MCC8429162.1"/>
    <property type="molecule type" value="Genomic_DNA"/>
</dbReference>
<evidence type="ECO:0000259" key="1">
    <source>
        <dbReference type="SMART" id="SM00974"/>
    </source>
</evidence>
<dbReference type="SMART" id="SM00974">
    <property type="entry name" value="T5orf172"/>
    <property type="match status" value="1"/>
</dbReference>
<dbReference type="Pfam" id="PF13455">
    <property type="entry name" value="MUG113"/>
    <property type="match status" value="1"/>
</dbReference>
<dbReference type="InterPro" id="IPR018306">
    <property type="entry name" value="Phage_T5_Orf172_DNA-bd"/>
</dbReference>
<dbReference type="Proteomes" id="UP001198862">
    <property type="component" value="Unassembled WGS sequence"/>
</dbReference>
<feature type="domain" description="Bacteriophage T5 Orf172 DNA-binding" evidence="1">
    <location>
        <begin position="281"/>
        <end position="375"/>
    </location>
</feature>
<sequence length="407" mass="45788">MARFTDEDDALLGELGVEVETKKHARHTPREERIIAGFEEIQRFVDQHGRAPEHGEERDIFERLYAVRLDRLRAQDDCRALIEPLDHQGLLAEGKRPRPGFSEAIDDDALLEQLGVTATTPSDISQLRHVRSAVERQEAEEIANRQKCEDFDRFKPLFQQVQAELDSGFRRTRPFELKAEIEAGGWFIVGGQKAYVATVGDIFTNPQGRTDARLRVIFDNGTESNMLMRSLQRALNKDEAGRRITAPVAGPLFAGEAAEGDQASGTIYVLRSKSDHPTVAANRNLVHKIGVTNLSVERRVAGARLQPTFLMADVEVIATYKLFNLGRSRLENLIHRIFAPARLEIEILDRFGRPFVPEEWFFVPLKAINDAVEKIMNGTIGQYVYDPKQASLVQVPNLSSSDRSPPP</sequence>
<evidence type="ECO:0000313" key="3">
    <source>
        <dbReference type="Proteomes" id="UP001198862"/>
    </source>
</evidence>
<comment type="caution">
    <text evidence="2">The sequence shown here is derived from an EMBL/GenBank/DDBJ whole genome shotgun (WGS) entry which is preliminary data.</text>
</comment>